<reference evidence="18" key="3">
    <citation type="submission" date="2025-09" db="UniProtKB">
        <authorList>
            <consortium name="Ensembl"/>
        </authorList>
    </citation>
    <scope>IDENTIFICATION</scope>
</reference>
<feature type="DNA-binding region" description="Homeobox" evidence="12">
    <location>
        <begin position="301"/>
        <end position="360"/>
    </location>
</feature>
<keyword evidence="11 12" id="KW-0539">Nucleus</keyword>
<keyword evidence="19" id="KW-1185">Reference proteome</keyword>
<dbReference type="PANTHER" id="PTHR24208:SF117">
    <property type="entry name" value="LIM_HOMEOBOX PROTEIN LHX8"/>
    <property type="match status" value="1"/>
</dbReference>
<keyword evidence="3 13" id="KW-0479">Metal-binding</keyword>
<evidence type="ECO:0000256" key="15">
    <source>
        <dbReference type="SAM" id="MobiDB-lite"/>
    </source>
</evidence>
<organism evidence="18 19">
    <name type="scientific">Gasterosteus aculeatus aculeatus</name>
    <name type="common">three-spined stickleback</name>
    <dbReference type="NCBI Taxonomy" id="481459"/>
    <lineage>
        <taxon>Eukaryota</taxon>
        <taxon>Metazoa</taxon>
        <taxon>Chordata</taxon>
        <taxon>Craniata</taxon>
        <taxon>Vertebrata</taxon>
        <taxon>Euteleostomi</taxon>
        <taxon>Actinopterygii</taxon>
        <taxon>Neopterygii</taxon>
        <taxon>Teleostei</taxon>
        <taxon>Neoteleostei</taxon>
        <taxon>Acanthomorphata</taxon>
        <taxon>Eupercaria</taxon>
        <taxon>Perciformes</taxon>
        <taxon>Cottioidei</taxon>
        <taxon>Gasterosteales</taxon>
        <taxon>Gasterosteidae</taxon>
        <taxon>Gasterosteus</taxon>
    </lineage>
</organism>
<evidence type="ECO:0000256" key="12">
    <source>
        <dbReference type="PROSITE-ProRule" id="PRU00108"/>
    </source>
</evidence>
<evidence type="ECO:0000256" key="3">
    <source>
        <dbReference type="ARBA" id="ARBA00022723"/>
    </source>
</evidence>
<evidence type="ECO:0000313" key="18">
    <source>
        <dbReference type="Ensembl" id="ENSGACP00000053717.1"/>
    </source>
</evidence>
<sequence length="430" mass="48200">MKILFKRELKKTPKYSFNNISLTSLRGCSGRVRAQWEVRRAALSGVGEGTEASEEQREARRRGGGYKRGQSGLRHRGHLLRNRRATSGPRGACSAGADGCSGTMFNSVGSSGPDDIFDEDSYSPSSLSSSSSASIRTVGSLQGKTVCTSCGLDIVDRYLLKVNDFCWHVRCLSCSVCNTSLGRHVSCYIKDKQVFCKLDYFRRYGTRCGRCGRNIHSSDWVRRARGSTFHLACFSCTSCKRQLSTGEECGLLENRVFCRPHYDIMMENIKRTKENEQPKAAAEEEEEEAEKEESGTLSRPAKRARTSFTVDQLQVMQTQFTKDNNPDAQTLQKLAEWTGLSRRVIQVWFQNCRARQKKYISPNSASSLMTSFAPGQLTPPLMEDLQYTTYISPDTPLLTTLTYMEVQNPDPLLLQPLISHSLTQLPVSHT</sequence>
<feature type="domain" description="Homeobox" evidence="17">
    <location>
        <begin position="299"/>
        <end position="359"/>
    </location>
</feature>
<dbReference type="PROSITE" id="PS00027">
    <property type="entry name" value="HOMEOBOX_1"/>
    <property type="match status" value="1"/>
</dbReference>
<dbReference type="Gene3D" id="2.10.110.10">
    <property type="entry name" value="Cysteine Rich Protein"/>
    <property type="match status" value="2"/>
</dbReference>
<evidence type="ECO:0000256" key="9">
    <source>
        <dbReference type="ARBA" id="ARBA00023155"/>
    </source>
</evidence>
<accession>A0AAQ4QTF2</accession>
<protein>
    <recommendedName>
        <fullName evidence="20">LIM homeobox 8a</fullName>
    </recommendedName>
</protein>
<feature type="region of interest" description="Disordered" evidence="15">
    <location>
        <begin position="270"/>
        <end position="303"/>
    </location>
</feature>
<dbReference type="GO" id="GO:0021884">
    <property type="term" value="P:forebrain neuron development"/>
    <property type="evidence" value="ECO:0007669"/>
    <property type="project" value="TreeGrafter"/>
</dbReference>
<dbReference type="PROSITE" id="PS00478">
    <property type="entry name" value="LIM_DOMAIN_1"/>
    <property type="match status" value="1"/>
</dbReference>
<keyword evidence="8 12" id="KW-0238">DNA-binding</keyword>
<dbReference type="SUPFAM" id="SSF46689">
    <property type="entry name" value="Homeodomain-like"/>
    <property type="match status" value="1"/>
</dbReference>
<dbReference type="SMART" id="SM00389">
    <property type="entry name" value="HOX"/>
    <property type="match status" value="1"/>
</dbReference>
<feature type="region of interest" description="Disordered" evidence="15">
    <location>
        <begin position="45"/>
        <end position="91"/>
    </location>
</feature>
<dbReference type="GO" id="GO:0000977">
    <property type="term" value="F:RNA polymerase II transcription regulatory region sequence-specific DNA binding"/>
    <property type="evidence" value="ECO:0007669"/>
    <property type="project" value="TreeGrafter"/>
</dbReference>
<keyword evidence="9 12" id="KW-0371">Homeobox</keyword>
<dbReference type="PANTHER" id="PTHR24208">
    <property type="entry name" value="LIM/HOMEOBOX PROTEIN LHX"/>
    <property type="match status" value="1"/>
</dbReference>
<dbReference type="PROSITE" id="PS50071">
    <property type="entry name" value="HOMEOBOX_2"/>
    <property type="match status" value="1"/>
</dbReference>
<evidence type="ECO:0000256" key="10">
    <source>
        <dbReference type="ARBA" id="ARBA00023163"/>
    </source>
</evidence>
<keyword evidence="6" id="KW-0805">Transcription regulation</keyword>
<reference evidence="18" key="2">
    <citation type="submission" date="2025-08" db="UniProtKB">
        <authorList>
            <consortium name="Ensembl"/>
        </authorList>
    </citation>
    <scope>IDENTIFICATION</scope>
</reference>
<dbReference type="CDD" id="cd09381">
    <property type="entry name" value="LIM1_Lhx7_Lhx8"/>
    <property type="match status" value="1"/>
</dbReference>
<comment type="function">
    <text evidence="1">Sequence-specific transcription factor which is part of a developmental regulatory system that provides cells with specific positional identities on the anterior-posterior axis.</text>
</comment>
<dbReference type="CDD" id="cd00086">
    <property type="entry name" value="homeodomain"/>
    <property type="match status" value="1"/>
</dbReference>
<evidence type="ECO:0000256" key="5">
    <source>
        <dbReference type="ARBA" id="ARBA00022833"/>
    </source>
</evidence>
<evidence type="ECO:0000256" key="14">
    <source>
        <dbReference type="RuleBase" id="RU000682"/>
    </source>
</evidence>
<dbReference type="SUPFAM" id="SSF57716">
    <property type="entry name" value="Glucocorticoid receptor-like (DNA-binding domain)"/>
    <property type="match status" value="2"/>
</dbReference>
<proteinExistence type="predicted"/>
<evidence type="ECO:0000256" key="1">
    <source>
        <dbReference type="ARBA" id="ARBA00003263"/>
    </source>
</evidence>
<evidence type="ECO:0000256" key="11">
    <source>
        <dbReference type="ARBA" id="ARBA00023242"/>
    </source>
</evidence>
<dbReference type="InterPro" id="IPR050453">
    <property type="entry name" value="LIM_Homeobox_TF"/>
</dbReference>
<dbReference type="AlphaFoldDB" id="A0AAQ4QTF2"/>
<keyword evidence="7 13" id="KW-0440">LIM domain</keyword>
<evidence type="ECO:0008006" key="20">
    <source>
        <dbReference type="Google" id="ProtNLM"/>
    </source>
</evidence>
<feature type="compositionally biased region" description="Basic residues" evidence="15">
    <location>
        <begin position="73"/>
        <end position="84"/>
    </location>
</feature>
<feature type="domain" description="LIM zinc-binding" evidence="16">
    <location>
        <begin position="206"/>
        <end position="268"/>
    </location>
</feature>
<keyword evidence="10" id="KW-0804">Transcription</keyword>
<dbReference type="InterPro" id="IPR001356">
    <property type="entry name" value="HD"/>
</dbReference>
<comment type="subcellular location">
    <subcellularLocation>
        <location evidence="2 12 14">Nucleus</location>
    </subcellularLocation>
</comment>
<dbReference type="Pfam" id="PF00046">
    <property type="entry name" value="Homeodomain"/>
    <property type="match status" value="1"/>
</dbReference>
<evidence type="ECO:0000256" key="4">
    <source>
        <dbReference type="ARBA" id="ARBA00022737"/>
    </source>
</evidence>
<evidence type="ECO:0000256" key="8">
    <source>
        <dbReference type="ARBA" id="ARBA00023125"/>
    </source>
</evidence>
<keyword evidence="5 13" id="KW-0862">Zinc</keyword>
<keyword evidence="4" id="KW-0677">Repeat</keyword>
<dbReference type="Proteomes" id="UP000007635">
    <property type="component" value="Chromosome III"/>
</dbReference>
<dbReference type="PROSITE" id="PS50023">
    <property type="entry name" value="LIM_DOMAIN_2"/>
    <property type="match status" value="2"/>
</dbReference>
<dbReference type="InterPro" id="IPR009057">
    <property type="entry name" value="Homeodomain-like_sf"/>
</dbReference>
<dbReference type="GO" id="GO:0000981">
    <property type="term" value="F:DNA-binding transcription factor activity, RNA polymerase II-specific"/>
    <property type="evidence" value="ECO:0007669"/>
    <property type="project" value="InterPro"/>
</dbReference>
<evidence type="ECO:0000256" key="2">
    <source>
        <dbReference type="ARBA" id="ARBA00004123"/>
    </source>
</evidence>
<name>A0AAQ4QTF2_GASAC</name>
<dbReference type="GeneTree" id="ENSGT00940000156200"/>
<dbReference type="Pfam" id="PF00412">
    <property type="entry name" value="LIM"/>
    <property type="match status" value="2"/>
</dbReference>
<dbReference type="GO" id="GO:0005634">
    <property type="term" value="C:nucleus"/>
    <property type="evidence" value="ECO:0007669"/>
    <property type="project" value="UniProtKB-SubCell"/>
</dbReference>
<feature type="domain" description="LIM zinc-binding" evidence="16">
    <location>
        <begin position="145"/>
        <end position="205"/>
    </location>
</feature>
<evidence type="ECO:0000259" key="16">
    <source>
        <dbReference type="PROSITE" id="PS50023"/>
    </source>
</evidence>
<dbReference type="GO" id="GO:0046872">
    <property type="term" value="F:metal ion binding"/>
    <property type="evidence" value="ECO:0007669"/>
    <property type="project" value="UniProtKB-KW"/>
</dbReference>
<evidence type="ECO:0000256" key="13">
    <source>
        <dbReference type="PROSITE-ProRule" id="PRU00125"/>
    </source>
</evidence>
<dbReference type="FunFam" id="2.10.110.10:FF:000023">
    <property type="entry name" value="LIM homeobox 6"/>
    <property type="match status" value="1"/>
</dbReference>
<reference evidence="18 19" key="1">
    <citation type="journal article" date="2021" name="G3 (Bethesda)">
        <title>Improved contiguity of the threespine stickleback genome using long-read sequencing.</title>
        <authorList>
            <person name="Nath S."/>
            <person name="Shaw D.E."/>
            <person name="White M.A."/>
        </authorList>
    </citation>
    <scope>NUCLEOTIDE SEQUENCE [LARGE SCALE GENOMIC DNA]</scope>
    <source>
        <strain evidence="18 19">Lake Benthic</strain>
    </source>
</reference>
<dbReference type="InterPro" id="IPR001781">
    <property type="entry name" value="Znf_LIM"/>
</dbReference>
<evidence type="ECO:0000313" key="19">
    <source>
        <dbReference type="Proteomes" id="UP000007635"/>
    </source>
</evidence>
<dbReference type="FunFam" id="2.10.110.10:FF:000031">
    <property type="entry name" value="LIM homeobox 6, isoform CRA_b"/>
    <property type="match status" value="1"/>
</dbReference>
<dbReference type="Ensembl" id="ENSGACT00000082701.1">
    <property type="protein sequence ID" value="ENSGACP00000053717.1"/>
    <property type="gene ID" value="ENSGACG00000014969.2"/>
</dbReference>
<dbReference type="Gene3D" id="1.10.10.60">
    <property type="entry name" value="Homeodomain-like"/>
    <property type="match status" value="1"/>
</dbReference>
<evidence type="ECO:0000256" key="7">
    <source>
        <dbReference type="ARBA" id="ARBA00023038"/>
    </source>
</evidence>
<dbReference type="SMART" id="SM00132">
    <property type="entry name" value="LIM"/>
    <property type="match status" value="2"/>
</dbReference>
<dbReference type="FunFam" id="1.10.10.60:FF:000050">
    <property type="entry name" value="LIM homeobox 6"/>
    <property type="match status" value="1"/>
</dbReference>
<evidence type="ECO:0000259" key="17">
    <source>
        <dbReference type="PROSITE" id="PS50071"/>
    </source>
</evidence>
<evidence type="ECO:0000256" key="6">
    <source>
        <dbReference type="ARBA" id="ARBA00023015"/>
    </source>
</evidence>
<dbReference type="InterPro" id="IPR017970">
    <property type="entry name" value="Homeobox_CS"/>
</dbReference>